<keyword evidence="1" id="KW-0175">Coiled coil</keyword>
<accession>A0AAU9VEI3</accession>
<dbReference type="Pfam" id="PF25298">
    <property type="entry name" value="Baculo_FP_2nd"/>
    <property type="match status" value="1"/>
</dbReference>
<protein>
    <recommendedName>
        <fullName evidence="3">FP protein C-terminal domain-containing protein</fullName>
    </recommendedName>
</protein>
<dbReference type="Gene3D" id="1.20.5.340">
    <property type="match status" value="1"/>
</dbReference>
<feature type="compositionally biased region" description="Polar residues" evidence="2">
    <location>
        <begin position="29"/>
        <end position="49"/>
    </location>
</feature>
<dbReference type="Proteomes" id="UP001153954">
    <property type="component" value="Unassembled WGS sequence"/>
</dbReference>
<dbReference type="EMBL" id="CAKOGL010000036">
    <property type="protein sequence ID" value="CAH2108773.1"/>
    <property type="molecule type" value="Genomic_DNA"/>
</dbReference>
<feature type="coiled-coil region" evidence="1">
    <location>
        <begin position="112"/>
        <end position="153"/>
    </location>
</feature>
<name>A0AAU9VEI3_EUPED</name>
<dbReference type="AlphaFoldDB" id="A0AAU9VEI3"/>
<feature type="domain" description="FP protein C-terminal" evidence="3">
    <location>
        <begin position="262"/>
        <end position="312"/>
    </location>
</feature>
<gene>
    <name evidence="4" type="ORF">EEDITHA_LOCUS22679</name>
</gene>
<evidence type="ECO:0000256" key="2">
    <source>
        <dbReference type="SAM" id="MobiDB-lite"/>
    </source>
</evidence>
<organism evidence="4 5">
    <name type="scientific">Euphydryas editha</name>
    <name type="common">Edith's checkerspot</name>
    <dbReference type="NCBI Taxonomy" id="104508"/>
    <lineage>
        <taxon>Eukaryota</taxon>
        <taxon>Metazoa</taxon>
        <taxon>Ecdysozoa</taxon>
        <taxon>Arthropoda</taxon>
        <taxon>Hexapoda</taxon>
        <taxon>Insecta</taxon>
        <taxon>Pterygota</taxon>
        <taxon>Neoptera</taxon>
        <taxon>Endopterygota</taxon>
        <taxon>Lepidoptera</taxon>
        <taxon>Glossata</taxon>
        <taxon>Ditrysia</taxon>
        <taxon>Papilionoidea</taxon>
        <taxon>Nymphalidae</taxon>
        <taxon>Nymphalinae</taxon>
        <taxon>Euphydryas</taxon>
    </lineage>
</organism>
<dbReference type="InterPro" id="IPR057251">
    <property type="entry name" value="FP_C"/>
</dbReference>
<evidence type="ECO:0000256" key="1">
    <source>
        <dbReference type="SAM" id="Coils"/>
    </source>
</evidence>
<evidence type="ECO:0000313" key="5">
    <source>
        <dbReference type="Proteomes" id="UP001153954"/>
    </source>
</evidence>
<reference evidence="4" key="1">
    <citation type="submission" date="2022-03" db="EMBL/GenBank/DDBJ databases">
        <authorList>
            <person name="Tunstrom K."/>
        </authorList>
    </citation>
    <scope>NUCLEOTIDE SEQUENCE</scope>
</reference>
<dbReference type="SUPFAM" id="SSF57997">
    <property type="entry name" value="Tropomyosin"/>
    <property type="match status" value="1"/>
</dbReference>
<keyword evidence="5" id="KW-1185">Reference proteome</keyword>
<comment type="caution">
    <text evidence="4">The sequence shown here is derived from an EMBL/GenBank/DDBJ whole genome shotgun (WGS) entry which is preliminary data.</text>
</comment>
<evidence type="ECO:0000259" key="3">
    <source>
        <dbReference type="Pfam" id="PF25298"/>
    </source>
</evidence>
<feature type="compositionally biased region" description="Basic and acidic residues" evidence="2">
    <location>
        <begin position="17"/>
        <end position="26"/>
    </location>
</feature>
<sequence length="313" mass="35886">MEKLFLPSSPKGLNKNSIDKNDRAVRDQSYVTNRPNKHQAPSISPQSSADPHLPLTHQGVRDIVTEIVQTQMNILMSTLNENISKTIHSELSLLKEEMDDVKKSMYFINEKFEKARNDHKLMRNDVEDIKSQYNKLHETVASLNNRINIMEQNAWSCNVEIQCVPEHKNENLNAIIMRTAKAVGYTLTEENLLHCTRVTKSNNTNTRPRSIIARLSSTRLRDSFLAAVITFNKQNKNDKLNSEHIGISGGKRPIYVTEHLSPFNKSLHAAARIKGKALGFKYVWVRNGKIYMRKTDDSAYILIKDKEFLNKLQ</sequence>
<proteinExistence type="predicted"/>
<evidence type="ECO:0000313" key="4">
    <source>
        <dbReference type="EMBL" id="CAH2108773.1"/>
    </source>
</evidence>
<feature type="region of interest" description="Disordered" evidence="2">
    <location>
        <begin position="1"/>
        <end position="54"/>
    </location>
</feature>